<reference evidence="10" key="1">
    <citation type="journal article" date="2023" name="G3 (Bethesda)">
        <title>Whole genome assemblies of Zophobas morio and Tenebrio molitor.</title>
        <authorList>
            <person name="Kaur S."/>
            <person name="Stinson S.A."/>
            <person name="diCenzo G.C."/>
        </authorList>
    </citation>
    <scope>NUCLEOTIDE SEQUENCE</scope>
    <source>
        <strain evidence="10">QUZm001</strain>
    </source>
</reference>
<evidence type="ECO:0000313" key="11">
    <source>
        <dbReference type="Proteomes" id="UP001168821"/>
    </source>
</evidence>
<dbReference type="Gene3D" id="1.10.580.10">
    <property type="entry name" value="Citrate Synthase, domain 1"/>
    <property type="match status" value="1"/>
</dbReference>
<dbReference type="Proteomes" id="UP001168821">
    <property type="component" value="Unassembled WGS sequence"/>
</dbReference>
<dbReference type="PRINTS" id="PR00143">
    <property type="entry name" value="CITRTSNTHASE"/>
</dbReference>
<dbReference type="InterPro" id="IPR036969">
    <property type="entry name" value="Citrate_synthase_sf"/>
</dbReference>
<accession>A0AA38IH38</accession>
<feature type="active site" evidence="8">
    <location>
        <position position="397"/>
    </location>
</feature>
<keyword evidence="11" id="KW-1185">Reference proteome</keyword>
<comment type="caution">
    <text evidence="10">The sequence shown here is derived from an EMBL/GenBank/DDBJ whole genome shotgun (WGS) entry which is preliminary data.</text>
</comment>
<organism evidence="10 11">
    <name type="scientific">Zophobas morio</name>
    <dbReference type="NCBI Taxonomy" id="2755281"/>
    <lineage>
        <taxon>Eukaryota</taxon>
        <taxon>Metazoa</taxon>
        <taxon>Ecdysozoa</taxon>
        <taxon>Arthropoda</taxon>
        <taxon>Hexapoda</taxon>
        <taxon>Insecta</taxon>
        <taxon>Pterygota</taxon>
        <taxon>Neoptera</taxon>
        <taxon>Endopterygota</taxon>
        <taxon>Coleoptera</taxon>
        <taxon>Polyphaga</taxon>
        <taxon>Cucujiformia</taxon>
        <taxon>Tenebrionidae</taxon>
        <taxon>Zophobas</taxon>
    </lineage>
</organism>
<dbReference type="FunFam" id="1.10.580.10:FF:000001">
    <property type="entry name" value="Citrate synthase"/>
    <property type="match status" value="1"/>
</dbReference>
<gene>
    <name evidence="10" type="ORF">Zmor_013079</name>
</gene>
<keyword evidence="5" id="KW-0816">Tricarboxylic acid cycle</keyword>
<dbReference type="FunFam" id="1.10.230.10:FF:000001">
    <property type="entry name" value="Citrate synthase"/>
    <property type="match status" value="1"/>
</dbReference>
<feature type="active site" evidence="8">
    <location>
        <position position="296"/>
    </location>
</feature>
<feature type="active site" evidence="8">
    <location>
        <position position="342"/>
    </location>
</feature>
<name>A0AA38IH38_9CUCU</name>
<dbReference type="NCBIfam" id="NF007128">
    <property type="entry name" value="PRK09569.1"/>
    <property type="match status" value="1"/>
</dbReference>
<comment type="subunit">
    <text evidence="4">Homodimer.</text>
</comment>
<evidence type="ECO:0000256" key="8">
    <source>
        <dbReference type="PIRSR" id="PIRSR610109-1"/>
    </source>
</evidence>
<evidence type="ECO:0000313" key="10">
    <source>
        <dbReference type="EMBL" id="KAJ3653847.1"/>
    </source>
</evidence>
<dbReference type="NCBIfam" id="TIGR01793">
    <property type="entry name" value="cit_synth_euk"/>
    <property type="match status" value="1"/>
</dbReference>
<evidence type="ECO:0000256" key="2">
    <source>
        <dbReference type="ARBA" id="ARBA00004751"/>
    </source>
</evidence>
<keyword evidence="6 9" id="KW-0808">Transferase</keyword>
<dbReference type="GO" id="GO:0036440">
    <property type="term" value="F:citrate synthase activity"/>
    <property type="evidence" value="ECO:0007669"/>
    <property type="project" value="UniProtKB-EC"/>
</dbReference>
<dbReference type="AlphaFoldDB" id="A0AA38IH38"/>
<evidence type="ECO:0000256" key="7">
    <source>
        <dbReference type="ARBA" id="ARBA00052478"/>
    </source>
</evidence>
<dbReference type="GO" id="GO:0005975">
    <property type="term" value="P:carbohydrate metabolic process"/>
    <property type="evidence" value="ECO:0007669"/>
    <property type="project" value="TreeGrafter"/>
</dbReference>
<dbReference type="InterPro" id="IPR002020">
    <property type="entry name" value="Citrate_synthase"/>
</dbReference>
<dbReference type="PANTHER" id="PTHR11739">
    <property type="entry name" value="CITRATE SYNTHASE"/>
    <property type="match status" value="1"/>
</dbReference>
<dbReference type="InterPro" id="IPR019810">
    <property type="entry name" value="Citrate_synthase_AS"/>
</dbReference>
<proteinExistence type="inferred from homology"/>
<evidence type="ECO:0000256" key="5">
    <source>
        <dbReference type="ARBA" id="ARBA00022532"/>
    </source>
</evidence>
<dbReference type="InterPro" id="IPR010109">
    <property type="entry name" value="Citrate_synthase_euk"/>
</dbReference>
<protein>
    <recommendedName>
        <fullName evidence="9">Citrate synthase</fullName>
    </recommendedName>
</protein>
<comment type="subcellular location">
    <subcellularLocation>
        <location evidence="1">Mitochondrion matrix</location>
    </subcellularLocation>
</comment>
<dbReference type="InterPro" id="IPR016143">
    <property type="entry name" value="Citrate_synth-like_sm_a-sub"/>
</dbReference>
<dbReference type="GO" id="GO:0006099">
    <property type="term" value="P:tricarboxylic acid cycle"/>
    <property type="evidence" value="ECO:0007669"/>
    <property type="project" value="UniProtKB-KW"/>
</dbReference>
<dbReference type="PANTHER" id="PTHR11739:SF8">
    <property type="entry name" value="CITRATE SYNTHASE, MITOCHONDRIAL"/>
    <property type="match status" value="1"/>
</dbReference>
<dbReference type="InterPro" id="IPR016142">
    <property type="entry name" value="Citrate_synth-like_lrg_a-sub"/>
</dbReference>
<dbReference type="PROSITE" id="PS00480">
    <property type="entry name" value="CITRATE_SYNTHASE"/>
    <property type="match status" value="1"/>
</dbReference>
<evidence type="ECO:0000256" key="4">
    <source>
        <dbReference type="ARBA" id="ARBA00011738"/>
    </source>
</evidence>
<sequence length="471" mass="51840">MSKTTLLSGCLSASTTIIKRLSSSKSDLKAVLAAKIPKEQEKIKAFRKSHGKSSVGEVTVNMVYGGMRGIKGMLCETSHLDPNEGIRFRGYTIPECQEKLPKASGGGEPLPEGLFWLLVTGDIPTQDQVKGLSQDWARRGQLPPHVCNLLKQCPKHVHPMSQLSAACTVLNTESEFVKAYNKGVKKTQYWESTYEDAMNLIGKVIGIAALIYQNTFKGTTDLRPIDASHDWSLNFCNLLCYDDPTFAELMRLYLTIHSDHEGGNVSAHTTHLVGSALSDAYLSYAAGMNGLAGPLHGLANQEVLIWIMKLHKELGDDPSDEQVKAFAENTLKSGQVIPGYGHAVLRKTDPRFMCQQEFARKHFPDDPLFKIVTQVFKVVPPLLQGLGKVQNPWPNVDAHSGVLLQYYGLTEMSYYTVLFAVSRCLGVMASLIWARALGLPIERPKSLTTDLLMKAVGASSKGSKKEDKKKC</sequence>
<dbReference type="GO" id="GO:0005759">
    <property type="term" value="C:mitochondrial matrix"/>
    <property type="evidence" value="ECO:0007669"/>
    <property type="project" value="UniProtKB-SubCell"/>
</dbReference>
<dbReference type="Pfam" id="PF00285">
    <property type="entry name" value="Citrate_synt"/>
    <property type="match status" value="1"/>
</dbReference>
<evidence type="ECO:0000256" key="3">
    <source>
        <dbReference type="ARBA" id="ARBA00010566"/>
    </source>
</evidence>
<dbReference type="GO" id="GO:0006101">
    <property type="term" value="P:citrate metabolic process"/>
    <property type="evidence" value="ECO:0007669"/>
    <property type="project" value="InterPro"/>
</dbReference>
<evidence type="ECO:0000256" key="1">
    <source>
        <dbReference type="ARBA" id="ARBA00004305"/>
    </source>
</evidence>
<evidence type="ECO:0000256" key="9">
    <source>
        <dbReference type="RuleBase" id="RU000441"/>
    </source>
</evidence>
<dbReference type="EMBL" id="JALNTZ010000004">
    <property type="protein sequence ID" value="KAJ3653847.1"/>
    <property type="molecule type" value="Genomic_DNA"/>
</dbReference>
<comment type="similarity">
    <text evidence="3 9">Belongs to the citrate synthase family.</text>
</comment>
<comment type="catalytic activity">
    <reaction evidence="7">
        <text>oxaloacetate + acetyl-CoA + H2O = citrate + CoA + H(+)</text>
        <dbReference type="Rhea" id="RHEA:16845"/>
        <dbReference type="ChEBI" id="CHEBI:15377"/>
        <dbReference type="ChEBI" id="CHEBI:15378"/>
        <dbReference type="ChEBI" id="CHEBI:16452"/>
        <dbReference type="ChEBI" id="CHEBI:16947"/>
        <dbReference type="ChEBI" id="CHEBI:57287"/>
        <dbReference type="ChEBI" id="CHEBI:57288"/>
        <dbReference type="EC" id="2.3.3.1"/>
    </reaction>
</comment>
<comment type="pathway">
    <text evidence="2">Carbohydrate metabolism; tricarboxylic acid cycle; isocitrate from oxaloacetate: step 1/2.</text>
</comment>
<evidence type="ECO:0000256" key="6">
    <source>
        <dbReference type="ARBA" id="ARBA00022679"/>
    </source>
</evidence>
<dbReference type="SUPFAM" id="SSF48256">
    <property type="entry name" value="Citrate synthase"/>
    <property type="match status" value="1"/>
</dbReference>
<dbReference type="Gene3D" id="1.10.230.10">
    <property type="entry name" value="Cytochrome P450-Terp, domain 2"/>
    <property type="match status" value="1"/>
</dbReference>